<accession>A0A0D6ZEE9</accession>
<comment type="caution">
    <text evidence="4">The sequence shown here is derived from an EMBL/GenBank/DDBJ whole genome shotgun (WGS) entry which is preliminary data.</text>
</comment>
<evidence type="ECO:0000313" key="5">
    <source>
        <dbReference type="Proteomes" id="UP000032512"/>
    </source>
</evidence>
<feature type="chain" id="PRO_5038838343" description="SLH domain-containing protein" evidence="2">
    <location>
        <begin position="26"/>
        <end position="358"/>
    </location>
</feature>
<sequence>MKKLYKTFIAATGITLMVASTGFTAAAAGFSDVIPRYADSIDFLVSKGAKGMGDSSFGIREEIKRIDAAILTAKVLRLHTETAPASGFKDVPKRGQSAVNALKAAGITSGKTKTLFDSNSPITRGEIAVWIQKGFDLRGETATIFKDVPKNYLSAVQALVANGVAKGMSAENFGINANITRGDFAIFLHKSANDGVVTANILSIQSVNSTTLKMKIKGSVTDLNATDFLFDNGLEVKEAKVTDSTLTELTVELKTSIQQEGTKYTLKTFKGLDVTGVVSFTIPAGNGNGSATGPAVIRSVNFSGTTENPKVFYGDVRVDVTGVNNLENAEVKGDLYLKGNTEVTLSHVTVEGDTILEE</sequence>
<dbReference type="RefSeq" id="WP_044390276.1">
    <property type="nucleotide sequence ID" value="NZ_JXIQ01000002.1"/>
</dbReference>
<gene>
    <name evidence="4" type="ORF">UB32_00405</name>
</gene>
<feature type="domain" description="SLH" evidence="3">
    <location>
        <begin position="82"/>
        <end position="145"/>
    </location>
</feature>
<dbReference type="Pfam" id="PF00395">
    <property type="entry name" value="SLH"/>
    <property type="match status" value="2"/>
</dbReference>
<dbReference type="PATRIC" id="fig|285983.3.peg.2722"/>
<evidence type="ECO:0000256" key="1">
    <source>
        <dbReference type="ARBA" id="ARBA00022729"/>
    </source>
</evidence>
<dbReference type="AlphaFoldDB" id="A0A0D6ZEE9"/>
<name>A0A0D6ZEE9_9BACI</name>
<evidence type="ECO:0000313" key="4">
    <source>
        <dbReference type="EMBL" id="KIY23892.1"/>
    </source>
</evidence>
<keyword evidence="5" id="KW-1185">Reference proteome</keyword>
<dbReference type="EMBL" id="JXIQ01000002">
    <property type="protein sequence ID" value="KIY23892.1"/>
    <property type="molecule type" value="Genomic_DNA"/>
</dbReference>
<organism evidence="4 5">
    <name type="scientific">Mesobacillus subterraneus</name>
    <dbReference type="NCBI Taxonomy" id="285983"/>
    <lineage>
        <taxon>Bacteria</taxon>
        <taxon>Bacillati</taxon>
        <taxon>Bacillota</taxon>
        <taxon>Bacilli</taxon>
        <taxon>Bacillales</taxon>
        <taxon>Bacillaceae</taxon>
        <taxon>Mesobacillus</taxon>
    </lineage>
</organism>
<evidence type="ECO:0000259" key="3">
    <source>
        <dbReference type="PROSITE" id="PS51272"/>
    </source>
</evidence>
<feature type="signal peptide" evidence="2">
    <location>
        <begin position="1"/>
        <end position="25"/>
    </location>
</feature>
<dbReference type="Proteomes" id="UP000032512">
    <property type="component" value="Unassembled WGS sequence"/>
</dbReference>
<proteinExistence type="predicted"/>
<reference evidence="4 5" key="1">
    <citation type="submission" date="2015-01" db="EMBL/GenBank/DDBJ databases">
        <title>Draft genome sequences of the supercritical CO2 tolerant bacteria Bacillus subterraneus MITOT1 and Bacillus cereus MIT0214.</title>
        <authorList>
            <person name="Peet K.C."/>
            <person name="Thompson J.R."/>
        </authorList>
    </citation>
    <scope>NUCLEOTIDE SEQUENCE [LARGE SCALE GENOMIC DNA]</scope>
    <source>
        <strain evidence="4 5">MITOT1</strain>
    </source>
</reference>
<keyword evidence="1 2" id="KW-0732">Signal</keyword>
<protein>
    <recommendedName>
        <fullName evidence="3">SLH domain-containing protein</fullName>
    </recommendedName>
</protein>
<evidence type="ECO:0000256" key="2">
    <source>
        <dbReference type="SAM" id="SignalP"/>
    </source>
</evidence>
<dbReference type="OrthoDB" id="2776339at2"/>
<dbReference type="PROSITE" id="PS51272">
    <property type="entry name" value="SLH"/>
    <property type="match status" value="1"/>
</dbReference>
<dbReference type="InterPro" id="IPR001119">
    <property type="entry name" value="SLH_dom"/>
</dbReference>